<dbReference type="PROSITE" id="PS00028">
    <property type="entry name" value="ZINC_FINGER_C2H2_1"/>
    <property type="match status" value="4"/>
</dbReference>
<accession>A0A8J5VZ11</accession>
<feature type="compositionally biased region" description="Acidic residues" evidence="2">
    <location>
        <begin position="134"/>
        <end position="159"/>
    </location>
</feature>
<feature type="domain" description="C2H2-type" evidence="3">
    <location>
        <begin position="292"/>
        <end position="319"/>
    </location>
</feature>
<dbReference type="Proteomes" id="UP000729402">
    <property type="component" value="Unassembled WGS sequence"/>
</dbReference>
<feature type="compositionally biased region" description="Polar residues" evidence="2">
    <location>
        <begin position="272"/>
        <end position="281"/>
    </location>
</feature>
<comment type="caution">
    <text evidence="4">The sequence shown here is derived from an EMBL/GenBank/DDBJ whole genome shotgun (WGS) entry which is preliminary data.</text>
</comment>
<protein>
    <recommendedName>
        <fullName evidence="3">C2H2-type domain-containing protein</fullName>
    </recommendedName>
</protein>
<feature type="compositionally biased region" description="Acidic residues" evidence="2">
    <location>
        <begin position="88"/>
        <end position="98"/>
    </location>
</feature>
<feature type="compositionally biased region" description="Polar residues" evidence="2">
    <location>
        <begin position="241"/>
        <end position="251"/>
    </location>
</feature>
<proteinExistence type="predicted"/>
<feature type="region of interest" description="Disordered" evidence="2">
    <location>
        <begin position="82"/>
        <end position="103"/>
    </location>
</feature>
<reference evidence="4" key="1">
    <citation type="journal article" date="2021" name="bioRxiv">
        <title>Whole Genome Assembly and Annotation of Northern Wild Rice, Zizania palustris L., Supports a Whole Genome Duplication in the Zizania Genus.</title>
        <authorList>
            <person name="Haas M."/>
            <person name="Kono T."/>
            <person name="Macchietto M."/>
            <person name="Millas R."/>
            <person name="McGilp L."/>
            <person name="Shao M."/>
            <person name="Duquette J."/>
            <person name="Hirsch C.N."/>
            <person name="Kimball J."/>
        </authorList>
    </citation>
    <scope>NUCLEOTIDE SEQUENCE</scope>
    <source>
        <tissue evidence="4">Fresh leaf tissue</tissue>
    </source>
</reference>
<feature type="domain" description="C2H2-type" evidence="3">
    <location>
        <begin position="103"/>
        <end position="130"/>
    </location>
</feature>
<name>A0A8J5VZ11_ZIZPA</name>
<keyword evidence="1" id="KW-0479">Metal-binding</keyword>
<dbReference type="OrthoDB" id="9451254at2759"/>
<evidence type="ECO:0000259" key="3">
    <source>
        <dbReference type="PROSITE" id="PS50157"/>
    </source>
</evidence>
<dbReference type="Pfam" id="PF13912">
    <property type="entry name" value="zf-C2H2_6"/>
    <property type="match status" value="4"/>
</dbReference>
<feature type="domain" description="C2H2-type" evidence="3">
    <location>
        <begin position="382"/>
        <end position="404"/>
    </location>
</feature>
<feature type="compositionally biased region" description="Low complexity" evidence="2">
    <location>
        <begin position="345"/>
        <end position="361"/>
    </location>
</feature>
<evidence type="ECO:0000313" key="4">
    <source>
        <dbReference type="EMBL" id="KAG8079861.1"/>
    </source>
</evidence>
<gene>
    <name evidence="4" type="ORF">GUJ93_ZPchr0007g3417</name>
</gene>
<feature type="region of interest" description="Disordered" evidence="2">
    <location>
        <begin position="239"/>
        <end position="286"/>
    </location>
</feature>
<feature type="region of interest" description="Disordered" evidence="2">
    <location>
        <begin position="434"/>
        <end position="453"/>
    </location>
</feature>
<dbReference type="AlphaFoldDB" id="A0A8J5VZ11"/>
<keyword evidence="1" id="KW-0863">Zinc-finger</keyword>
<evidence type="ECO:0000256" key="1">
    <source>
        <dbReference type="PROSITE-ProRule" id="PRU00042"/>
    </source>
</evidence>
<organism evidence="4 5">
    <name type="scientific">Zizania palustris</name>
    <name type="common">Northern wild rice</name>
    <dbReference type="NCBI Taxonomy" id="103762"/>
    <lineage>
        <taxon>Eukaryota</taxon>
        <taxon>Viridiplantae</taxon>
        <taxon>Streptophyta</taxon>
        <taxon>Embryophyta</taxon>
        <taxon>Tracheophyta</taxon>
        <taxon>Spermatophyta</taxon>
        <taxon>Magnoliopsida</taxon>
        <taxon>Liliopsida</taxon>
        <taxon>Poales</taxon>
        <taxon>Poaceae</taxon>
        <taxon>BOP clade</taxon>
        <taxon>Oryzoideae</taxon>
        <taxon>Oryzeae</taxon>
        <taxon>Zizaniinae</taxon>
        <taxon>Zizania</taxon>
    </lineage>
</organism>
<keyword evidence="5" id="KW-1185">Reference proteome</keyword>
<keyword evidence="1" id="KW-0862">Zinc</keyword>
<sequence length="453" mass="47943">MDASVELSAAVEMVQHRCKVCGKGFSCGRSLGGHMRSHISFGEEVVAEIDGGDDELKRAWVNGGRSSNGVVGYGLRENPKKTRRLSDFADEEEEEEGDGGGHRACRECGRLFSSLRSLLGHMRCHASGGRNHEDGDDVVDVEDESGGADQADAAEEEEEKAPAVVTVITTPPRRKRRSMRVAAPAPVPPPVLGGFEKEQEDVALGLLMLSRDTGLWISPVKAEPFEKVEQKKATGKKTPLYNYNSDGSKTKNAGGGAVAKSRKRRTGYYDPNSISPKQQQRAAPPVAKRTKYECPGCGKVFNSYQALGGHRASHKRINTSCSAPKVAPAAAAAASPPEPSSETYASLSTLSPSASPDSAAAGIGDRKANKSAAAGAAEVEKFECPVCFRVFASGQALGGHKRSHIMAGACSDDGDLYTTSSSGNTELELEQHYPATTPGFLDLNLPPAPSEDA</sequence>
<feature type="region of interest" description="Disordered" evidence="2">
    <location>
        <begin position="332"/>
        <end position="363"/>
    </location>
</feature>
<reference evidence="4" key="2">
    <citation type="submission" date="2021-02" db="EMBL/GenBank/DDBJ databases">
        <authorList>
            <person name="Kimball J.A."/>
            <person name="Haas M.W."/>
            <person name="Macchietto M."/>
            <person name="Kono T."/>
            <person name="Duquette J."/>
            <person name="Shao M."/>
        </authorList>
    </citation>
    <scope>NUCLEOTIDE SEQUENCE</scope>
    <source>
        <tissue evidence="4">Fresh leaf tissue</tissue>
    </source>
</reference>
<dbReference type="PROSITE" id="PS50157">
    <property type="entry name" value="ZINC_FINGER_C2H2_2"/>
    <property type="match status" value="4"/>
</dbReference>
<dbReference type="EMBL" id="JAAALK010000282">
    <property type="protein sequence ID" value="KAG8079861.1"/>
    <property type="molecule type" value="Genomic_DNA"/>
</dbReference>
<dbReference type="GO" id="GO:0008270">
    <property type="term" value="F:zinc ion binding"/>
    <property type="evidence" value="ECO:0007669"/>
    <property type="project" value="UniProtKB-KW"/>
</dbReference>
<evidence type="ECO:0000313" key="5">
    <source>
        <dbReference type="Proteomes" id="UP000729402"/>
    </source>
</evidence>
<feature type="domain" description="C2H2-type" evidence="3">
    <location>
        <begin position="16"/>
        <end position="38"/>
    </location>
</feature>
<dbReference type="InterPro" id="IPR013087">
    <property type="entry name" value="Znf_C2H2_type"/>
</dbReference>
<feature type="region of interest" description="Disordered" evidence="2">
    <location>
        <begin position="126"/>
        <end position="162"/>
    </location>
</feature>
<dbReference type="PANTHER" id="PTHR46869">
    <property type="entry name" value="C2H2-LIKE ZINC FINGER PROTEIN"/>
    <property type="match status" value="1"/>
</dbReference>
<dbReference type="SMART" id="SM00355">
    <property type="entry name" value="ZnF_C2H2"/>
    <property type="match status" value="4"/>
</dbReference>
<evidence type="ECO:0000256" key="2">
    <source>
        <dbReference type="SAM" id="MobiDB-lite"/>
    </source>
</evidence>
<dbReference type="PANTHER" id="PTHR46869:SF6">
    <property type="entry name" value="C2H2-TYPE DOMAIN-CONTAINING PROTEIN"/>
    <property type="match status" value="1"/>
</dbReference>